<gene>
    <name evidence="3" type="ORF">I8J34_20065</name>
</gene>
<feature type="region of interest" description="Disordered" evidence="1">
    <location>
        <begin position="162"/>
        <end position="189"/>
    </location>
</feature>
<feature type="signal peptide" evidence="2">
    <location>
        <begin position="1"/>
        <end position="27"/>
    </location>
</feature>
<sequence>MMANWADRPWPGALVALLACTAAPAAAQDEARLTAFSAPPQWRVLSAQRLSEIRGGFEMPDLQLRLSFGLEQSVLVNGELVARTVLNIERLRQSVGDRVSAVRNTVLDSTAGLNAQIQAQVAAQLQAVGLRTTTINTVSTPQAQTAVANAAAQAVAMPAAASPAAPASPPAAAASSPAPVASGASGAAAGSTGSGTVGSVQVVTPALAVQATAPVTVVQSGPGNVVSGASVVGNDAMNTIIQNTLDDQRIQVLTEVSASANSLQVLRAMNMAATIREGVINSLRR</sequence>
<accession>A0A944H9J3</accession>
<protein>
    <recommendedName>
        <fullName evidence="5">Flagellin</fullName>
    </recommendedName>
</protein>
<evidence type="ECO:0000313" key="3">
    <source>
        <dbReference type="EMBL" id="MBT0963488.1"/>
    </source>
</evidence>
<proteinExistence type="predicted"/>
<dbReference type="AlphaFoldDB" id="A0A944H9J3"/>
<keyword evidence="4" id="KW-1185">Reference proteome</keyword>
<dbReference type="EMBL" id="JAEKFT010000031">
    <property type="protein sequence ID" value="MBT0963488.1"/>
    <property type="molecule type" value="Genomic_DNA"/>
</dbReference>
<feature type="chain" id="PRO_5037993256" description="Flagellin" evidence="2">
    <location>
        <begin position="28"/>
        <end position="285"/>
    </location>
</feature>
<evidence type="ECO:0008006" key="5">
    <source>
        <dbReference type="Google" id="ProtNLM"/>
    </source>
</evidence>
<name>A0A944H9J3_DENI1</name>
<dbReference type="Proteomes" id="UP000694660">
    <property type="component" value="Unassembled WGS sequence"/>
</dbReference>
<keyword evidence="2" id="KW-0732">Signal</keyword>
<organism evidence="3 4">
    <name type="scientific">Denitromonas iodatirespirans</name>
    <dbReference type="NCBI Taxonomy" id="2795389"/>
    <lineage>
        <taxon>Bacteria</taxon>
        <taxon>Pseudomonadati</taxon>
        <taxon>Pseudomonadota</taxon>
        <taxon>Betaproteobacteria</taxon>
        <taxon>Rhodocyclales</taxon>
        <taxon>Zoogloeaceae</taxon>
        <taxon>Denitromonas</taxon>
    </lineage>
</organism>
<reference evidence="4" key="1">
    <citation type="journal article" date="2022" name="ISME J.">
        <title>Genetic and phylogenetic analysis of dissimilatory iodate-reducing bacteria identifies potential niches across the world's oceans.</title>
        <authorList>
            <person name="Reyes-Umana V."/>
            <person name="Henning Z."/>
            <person name="Lee K."/>
            <person name="Barnum T.P."/>
            <person name="Coates J.D."/>
        </authorList>
    </citation>
    <scope>NUCLEOTIDE SEQUENCE [LARGE SCALE GENOMIC DNA]</scope>
    <source>
        <strain evidence="4">IR12</strain>
    </source>
</reference>
<evidence type="ECO:0000256" key="1">
    <source>
        <dbReference type="SAM" id="MobiDB-lite"/>
    </source>
</evidence>
<comment type="caution">
    <text evidence="3">The sequence shown here is derived from an EMBL/GenBank/DDBJ whole genome shotgun (WGS) entry which is preliminary data.</text>
</comment>
<dbReference type="RefSeq" id="WP_214363418.1">
    <property type="nucleotide sequence ID" value="NZ_JAEKFT010000031.1"/>
</dbReference>
<evidence type="ECO:0000256" key="2">
    <source>
        <dbReference type="SAM" id="SignalP"/>
    </source>
</evidence>
<evidence type="ECO:0000313" key="4">
    <source>
        <dbReference type="Proteomes" id="UP000694660"/>
    </source>
</evidence>